<organism evidence="4 5">
    <name type="scientific">Sphingomonas jejuensis</name>
    <dbReference type="NCBI Taxonomy" id="904715"/>
    <lineage>
        <taxon>Bacteria</taxon>
        <taxon>Pseudomonadati</taxon>
        <taxon>Pseudomonadota</taxon>
        <taxon>Alphaproteobacteria</taxon>
        <taxon>Sphingomonadales</taxon>
        <taxon>Sphingomonadaceae</taxon>
        <taxon>Sphingomonas</taxon>
    </lineage>
</organism>
<keyword evidence="2" id="KW-0472">Membrane</keyword>
<feature type="region of interest" description="Disordered" evidence="1">
    <location>
        <begin position="661"/>
        <end position="700"/>
    </location>
</feature>
<feature type="transmembrane region" description="Helical" evidence="2">
    <location>
        <begin position="28"/>
        <end position="49"/>
    </location>
</feature>
<reference evidence="4 5" key="1">
    <citation type="submission" date="2020-03" db="EMBL/GenBank/DDBJ databases">
        <title>Genomic Encyclopedia of Type Strains, Phase IV (KMG-IV): sequencing the most valuable type-strain genomes for metagenomic binning, comparative biology and taxonomic classification.</title>
        <authorList>
            <person name="Goeker M."/>
        </authorList>
    </citation>
    <scope>NUCLEOTIDE SEQUENCE [LARGE SCALE GENOMIC DNA]</scope>
    <source>
        <strain evidence="4 5">DSM 27651</strain>
    </source>
</reference>
<dbReference type="PANTHER" id="PTHR30441:SF9">
    <property type="entry name" value="ASMA FAMILY PROTEIN YHJG"/>
    <property type="match status" value="1"/>
</dbReference>
<dbReference type="Pfam" id="PF05170">
    <property type="entry name" value="AsmA"/>
    <property type="match status" value="1"/>
</dbReference>
<dbReference type="EMBL" id="JAATJE010000001">
    <property type="protein sequence ID" value="NJC32937.1"/>
    <property type="molecule type" value="Genomic_DNA"/>
</dbReference>
<protein>
    <recommendedName>
        <fullName evidence="3">AsmA domain-containing protein</fullName>
    </recommendedName>
</protein>
<feature type="domain" description="AsmA" evidence="3">
    <location>
        <begin position="311"/>
        <end position="560"/>
    </location>
</feature>
<proteinExistence type="predicted"/>
<keyword evidence="5" id="KW-1185">Reference proteome</keyword>
<evidence type="ECO:0000313" key="4">
    <source>
        <dbReference type="EMBL" id="NJC32937.1"/>
    </source>
</evidence>
<dbReference type="Proteomes" id="UP000734218">
    <property type="component" value="Unassembled WGS sequence"/>
</dbReference>
<feature type="compositionally biased region" description="Basic and acidic residues" evidence="1">
    <location>
        <begin position="671"/>
        <end position="692"/>
    </location>
</feature>
<dbReference type="InterPro" id="IPR007844">
    <property type="entry name" value="AsmA"/>
</dbReference>
<evidence type="ECO:0000259" key="3">
    <source>
        <dbReference type="Pfam" id="PF05170"/>
    </source>
</evidence>
<dbReference type="InterPro" id="IPR052894">
    <property type="entry name" value="AsmA-related"/>
</dbReference>
<comment type="caution">
    <text evidence="4">The sequence shown here is derived from an EMBL/GenBank/DDBJ whole genome shotgun (WGS) entry which is preliminary data.</text>
</comment>
<dbReference type="PANTHER" id="PTHR30441">
    <property type="entry name" value="DUF748 DOMAIN-CONTAINING PROTEIN"/>
    <property type="match status" value="1"/>
</dbReference>
<accession>A0ABX0XHX1</accession>
<evidence type="ECO:0000256" key="1">
    <source>
        <dbReference type="SAM" id="MobiDB-lite"/>
    </source>
</evidence>
<evidence type="ECO:0000256" key="2">
    <source>
        <dbReference type="SAM" id="Phobius"/>
    </source>
</evidence>
<keyword evidence="2" id="KW-1133">Transmembrane helix</keyword>
<name>A0ABX0XHX1_9SPHN</name>
<gene>
    <name evidence="4" type="ORF">GGR88_000411</name>
</gene>
<evidence type="ECO:0000313" key="5">
    <source>
        <dbReference type="Proteomes" id="UP000734218"/>
    </source>
</evidence>
<sequence>METVRGRCVTGEEQVAETMPRTRRRRAIVVRILLWVLAILFAVWAILFITKGRFLRQPFERIVSSSLDRQVSVGGDFQLYFAPISVKFVAEAMRISNPDFTTRPDLFRAARIEARAAPWSLVFGRTRLRSFDLSDAAIDLEWDAAHRRNSWTFGEDKGGEPLQLPIIDRATLRNTQLRYRDPQMRLLADLDFRAITSADARIGDAVRFTGRGQVRDTPFTLVGALLSPNETVGRGRNRLQMLVRAAKNRITVAGDLPGLADIEGVPLAVRARGRDIAELLGIIGVAVPHSRAYRLQGTMVKDGPAYAFTRVVGRFGDSDLSGSFTARNVEPRLHMSADLRTRRLDIADVAAFIGYDPDAVAARGSEGAVTVVGGTRRILPDARLRVDALSNFDADLRWRVGVVRSRNVPVSDIDLTLDLDDRRLSLSPLSFSMARGDVSSDIVIDARQRPAVTRYDIRLAPTPMGRLLAGFGVAEAGTSGVIRGRIQLTGTGDTVHDSLASSSGRIAFVMPAGTFWTRNVELSELDIGTFVQKMFERKLEEPVNINCGLIAFSVRRGVATADPILIDTRKNVITGRGGFSFATEVIDLGFEADSKRFSLFSGQSPVALAGRFASPRIDPISGELLGRVGAGLGLGALAAPPAALLAFIDPGDAKAAACGPVLSGAPASRQRTTEGDRRDDVGREAPKAEERPRRKFLGIF</sequence>
<keyword evidence="2" id="KW-0812">Transmembrane</keyword>